<name>A0A928DQ78_9BACT</name>
<dbReference type="EMBL" id="SUVG01000006">
    <property type="protein sequence ID" value="MBE6421563.1"/>
    <property type="molecule type" value="Genomic_DNA"/>
</dbReference>
<protein>
    <submittedName>
        <fullName evidence="1">Uncharacterized protein</fullName>
    </submittedName>
</protein>
<evidence type="ECO:0000313" key="2">
    <source>
        <dbReference type="Proteomes" id="UP000725649"/>
    </source>
</evidence>
<gene>
    <name evidence="1" type="ORF">E7027_05495</name>
</gene>
<comment type="caution">
    <text evidence="1">The sequence shown here is derived from an EMBL/GenBank/DDBJ whole genome shotgun (WGS) entry which is preliminary data.</text>
</comment>
<proteinExistence type="predicted"/>
<organism evidence="1 2">
    <name type="scientific">Candidatus Avelusimicrobium gallicola</name>
    <dbReference type="NCBI Taxonomy" id="2562704"/>
    <lineage>
        <taxon>Bacteria</taxon>
        <taxon>Pseudomonadati</taxon>
        <taxon>Elusimicrobiota</taxon>
        <taxon>Elusimicrobia</taxon>
        <taxon>Elusimicrobiales</taxon>
        <taxon>Elusimicrobiaceae</taxon>
        <taxon>Candidatus Avelusimicrobium</taxon>
    </lineage>
</organism>
<dbReference type="AlphaFoldDB" id="A0A928DQ78"/>
<reference evidence="1" key="1">
    <citation type="submission" date="2019-04" db="EMBL/GenBank/DDBJ databases">
        <title>Evolution of Biomass-Degrading Anaerobic Consortia Revealed by Metagenomics.</title>
        <authorList>
            <person name="Peng X."/>
        </authorList>
    </citation>
    <scope>NUCLEOTIDE SEQUENCE</scope>
    <source>
        <strain evidence="1">SIG66</strain>
    </source>
</reference>
<dbReference type="Proteomes" id="UP000725649">
    <property type="component" value="Unassembled WGS sequence"/>
</dbReference>
<sequence length="176" mass="20528">MTFLCKENSIILRRARAGDGIRLALKLRRADRLELASSFPEKTPQELLEDFIAKSVFAVFAYEKEEPVFLGGLYPTVLLGKTACVWLLTGQSVEKRKIAFVKMIRLLLGWLWALYPELYNFTDERYLPSLRLISRLGGVFNGESLSFRDTRFLYFTFRRKQWEQLSKQRGKKPLPL</sequence>
<evidence type="ECO:0000313" key="1">
    <source>
        <dbReference type="EMBL" id="MBE6421563.1"/>
    </source>
</evidence>
<accession>A0A928DQ78</accession>